<evidence type="ECO:0008006" key="3">
    <source>
        <dbReference type="Google" id="ProtNLM"/>
    </source>
</evidence>
<reference evidence="1 2" key="1">
    <citation type="journal article" date="2018" name="FEMS Microbiol. Ecol.">
        <title>Co-invading symbiotic mutualists of Medicago polymorpha retain high ancestral diversity and contain diverse accessory genomes.</title>
        <authorList>
            <person name="Porter S.S."/>
            <person name="Faber-Hammond J.J."/>
            <person name="Friesen M.L."/>
        </authorList>
    </citation>
    <scope>NUCLEOTIDE SEQUENCE [LARGE SCALE GENOMIC DNA]</scope>
    <source>
        <strain evidence="1 2">Str16</strain>
    </source>
</reference>
<dbReference type="Proteomes" id="UP001190825">
    <property type="component" value="Unassembled WGS sequence"/>
</dbReference>
<proteinExistence type="predicted"/>
<evidence type="ECO:0000313" key="1">
    <source>
        <dbReference type="EMBL" id="PLU04501.1"/>
    </source>
</evidence>
<organism evidence="1 2">
    <name type="scientific">Sinorhizobium medicae</name>
    <dbReference type="NCBI Taxonomy" id="110321"/>
    <lineage>
        <taxon>Bacteria</taxon>
        <taxon>Pseudomonadati</taxon>
        <taxon>Pseudomonadota</taxon>
        <taxon>Alphaproteobacteria</taxon>
        <taxon>Hyphomicrobiales</taxon>
        <taxon>Rhizobiaceae</taxon>
        <taxon>Sinorhizobium/Ensifer group</taxon>
        <taxon>Sinorhizobium</taxon>
    </lineage>
</organism>
<protein>
    <recommendedName>
        <fullName evidence="3">Phage gp6-like head-tail connector protein</fullName>
    </recommendedName>
</protein>
<gene>
    <name evidence="1" type="ORF">BMJ33_11565</name>
</gene>
<accession>A0ABX4TMK7</accession>
<keyword evidence="2" id="KW-1185">Reference proteome</keyword>
<dbReference type="Gene3D" id="1.10.3230.30">
    <property type="entry name" value="Phage gp6-like head-tail connector protein"/>
    <property type="match status" value="1"/>
</dbReference>
<evidence type="ECO:0000313" key="2">
    <source>
        <dbReference type="Proteomes" id="UP001190825"/>
    </source>
</evidence>
<dbReference type="EMBL" id="NBUC01000065">
    <property type="protein sequence ID" value="PLU04501.1"/>
    <property type="molecule type" value="Genomic_DNA"/>
</dbReference>
<name>A0ABX4TMK7_9HYPH</name>
<comment type="caution">
    <text evidence="1">The sequence shown here is derived from an EMBL/GenBank/DDBJ whole genome shotgun (WGS) entry which is preliminary data.</text>
</comment>
<dbReference type="RefSeq" id="WP_101792918.1">
    <property type="nucleotide sequence ID" value="NZ_NBUC01000065.1"/>
</dbReference>
<sequence length="183" mass="19976">MKLERISIDRTALASELLPLFKSHCRVEFSRDDDYLKSALTRALDTFERLTEFHVFAASFVWSLPSGVAGSVEVPLQPIDDFVVTDQDGGDVSADFELVGTVGTDQMARQWLQPVAGASWPALAVVTLATGYETGADLPPGILDICFRIGAFLYENREMVSIGGVDVAPYANSLITAYWVPRA</sequence>